<sequence>MYTARVERLDALCDCGPRVVPQRICSHRAMTGHSTFLLSFKVALFFYGSNHSAHSPPCSGGQTPSTTQRARLSALRVHSSWKPGGARLVRTRAQCSPSTISTIRWVKPGARSHAPRALARLSKAHPRITLLGRGRAGAQRAQLTFPGTAPGTTALTHGRHGSVN</sequence>
<evidence type="ECO:0000313" key="2">
    <source>
        <dbReference type="EMBL" id="KAJ1127346.1"/>
    </source>
</evidence>
<evidence type="ECO:0000313" key="3">
    <source>
        <dbReference type="Proteomes" id="UP001066276"/>
    </source>
</evidence>
<accession>A0AAV7PJ08</accession>
<reference evidence="2" key="1">
    <citation type="journal article" date="2022" name="bioRxiv">
        <title>Sequencing and chromosome-scale assembly of the giantPleurodeles waltlgenome.</title>
        <authorList>
            <person name="Brown T."/>
            <person name="Elewa A."/>
            <person name="Iarovenko S."/>
            <person name="Subramanian E."/>
            <person name="Araus A.J."/>
            <person name="Petzold A."/>
            <person name="Susuki M."/>
            <person name="Suzuki K.-i.T."/>
            <person name="Hayashi T."/>
            <person name="Toyoda A."/>
            <person name="Oliveira C."/>
            <person name="Osipova E."/>
            <person name="Leigh N.D."/>
            <person name="Simon A."/>
            <person name="Yun M.H."/>
        </authorList>
    </citation>
    <scope>NUCLEOTIDE SEQUENCE</scope>
    <source>
        <strain evidence="2">20211129_DDA</strain>
        <tissue evidence="2">Liver</tissue>
    </source>
</reference>
<proteinExistence type="predicted"/>
<protein>
    <submittedName>
        <fullName evidence="2">Uncharacterized protein</fullName>
    </submittedName>
</protein>
<organism evidence="2 3">
    <name type="scientific">Pleurodeles waltl</name>
    <name type="common">Iberian ribbed newt</name>
    <dbReference type="NCBI Taxonomy" id="8319"/>
    <lineage>
        <taxon>Eukaryota</taxon>
        <taxon>Metazoa</taxon>
        <taxon>Chordata</taxon>
        <taxon>Craniata</taxon>
        <taxon>Vertebrata</taxon>
        <taxon>Euteleostomi</taxon>
        <taxon>Amphibia</taxon>
        <taxon>Batrachia</taxon>
        <taxon>Caudata</taxon>
        <taxon>Salamandroidea</taxon>
        <taxon>Salamandridae</taxon>
        <taxon>Pleurodelinae</taxon>
        <taxon>Pleurodeles</taxon>
    </lineage>
</organism>
<dbReference type="Proteomes" id="UP001066276">
    <property type="component" value="Chromosome 7"/>
</dbReference>
<dbReference type="AlphaFoldDB" id="A0AAV7PJ08"/>
<name>A0AAV7PJ08_PLEWA</name>
<evidence type="ECO:0000256" key="1">
    <source>
        <dbReference type="SAM" id="MobiDB-lite"/>
    </source>
</evidence>
<gene>
    <name evidence="2" type="ORF">NDU88_005749</name>
</gene>
<keyword evidence="3" id="KW-1185">Reference proteome</keyword>
<feature type="region of interest" description="Disordered" evidence="1">
    <location>
        <begin position="145"/>
        <end position="164"/>
    </location>
</feature>
<dbReference type="EMBL" id="JANPWB010000011">
    <property type="protein sequence ID" value="KAJ1127346.1"/>
    <property type="molecule type" value="Genomic_DNA"/>
</dbReference>
<comment type="caution">
    <text evidence="2">The sequence shown here is derived from an EMBL/GenBank/DDBJ whole genome shotgun (WGS) entry which is preliminary data.</text>
</comment>